<evidence type="ECO:0000256" key="3">
    <source>
        <dbReference type="ARBA" id="ARBA00022691"/>
    </source>
</evidence>
<evidence type="ECO:0000256" key="2">
    <source>
        <dbReference type="ARBA" id="ARBA00022679"/>
    </source>
</evidence>
<dbReference type="Proteomes" id="UP000230586">
    <property type="component" value="Unassembled WGS sequence"/>
</dbReference>
<comment type="caution">
    <text evidence="5">The sequence shown here is derived from an EMBL/GenBank/DDBJ whole genome shotgun (WGS) entry which is preliminary data.</text>
</comment>
<dbReference type="InterPro" id="IPR029063">
    <property type="entry name" value="SAM-dependent_MTases_sf"/>
</dbReference>
<proteinExistence type="predicted"/>
<dbReference type="GO" id="GO:0032259">
    <property type="term" value="P:methylation"/>
    <property type="evidence" value="ECO:0007669"/>
    <property type="project" value="UniProtKB-KW"/>
</dbReference>
<dbReference type="PRINTS" id="PR00506">
    <property type="entry name" value="D21N6MTFRASE"/>
</dbReference>
<feature type="domain" description="DNA methylase N-4/N-6" evidence="4">
    <location>
        <begin position="13"/>
        <end position="71"/>
    </location>
</feature>
<accession>A0A2M6XSE5</accession>
<dbReference type="Pfam" id="PF01555">
    <property type="entry name" value="N6_N4_Mtase"/>
    <property type="match status" value="1"/>
</dbReference>
<sequence>MRYPAYGVLVSGEREKSSHKWQQSESGMSPLIDILTKPGELVVDPFAGSGTFLKVAKELGRKAIGAEINEYNELFKIIIYAII</sequence>
<dbReference type="InterPro" id="IPR002295">
    <property type="entry name" value="N4/N6-MTase_EcoPI_Mod-like"/>
</dbReference>
<dbReference type="AlphaFoldDB" id="A0A2M6XSE5"/>
<protein>
    <recommendedName>
        <fullName evidence="4">DNA methylase N-4/N-6 domain-containing protein</fullName>
    </recommendedName>
</protein>
<evidence type="ECO:0000259" key="4">
    <source>
        <dbReference type="Pfam" id="PF01555"/>
    </source>
</evidence>
<evidence type="ECO:0000313" key="6">
    <source>
        <dbReference type="Proteomes" id="UP000230586"/>
    </source>
</evidence>
<dbReference type="GO" id="GO:0003677">
    <property type="term" value="F:DNA binding"/>
    <property type="evidence" value="ECO:0007669"/>
    <property type="project" value="InterPro"/>
</dbReference>
<dbReference type="SUPFAM" id="SSF53335">
    <property type="entry name" value="S-adenosyl-L-methionine-dependent methyltransferases"/>
    <property type="match status" value="1"/>
</dbReference>
<evidence type="ECO:0000256" key="1">
    <source>
        <dbReference type="ARBA" id="ARBA00022603"/>
    </source>
</evidence>
<organism evidence="5 6">
    <name type="scientific">Candidatus Kuenenbacteria bacterium CG08_land_8_20_14_0_20_37_23</name>
    <dbReference type="NCBI Taxonomy" id="1974617"/>
    <lineage>
        <taxon>Bacteria</taxon>
        <taxon>Candidatus Kueneniibacteriota</taxon>
    </lineage>
</organism>
<keyword evidence="2" id="KW-0808">Transferase</keyword>
<evidence type="ECO:0000313" key="5">
    <source>
        <dbReference type="EMBL" id="PIU10560.1"/>
    </source>
</evidence>
<keyword evidence="3" id="KW-0949">S-adenosyl-L-methionine</keyword>
<dbReference type="EMBL" id="PEXX01000043">
    <property type="protein sequence ID" value="PIU10560.1"/>
    <property type="molecule type" value="Genomic_DNA"/>
</dbReference>
<reference evidence="6" key="1">
    <citation type="submission" date="2017-09" db="EMBL/GenBank/DDBJ databases">
        <title>Depth-based differentiation of microbial function through sediment-hosted aquifers and enrichment of novel symbionts in the deep terrestrial subsurface.</title>
        <authorList>
            <person name="Probst A.J."/>
            <person name="Ladd B."/>
            <person name="Jarett J.K."/>
            <person name="Geller-Mcgrath D.E."/>
            <person name="Sieber C.M.K."/>
            <person name="Emerson J.B."/>
            <person name="Anantharaman K."/>
            <person name="Thomas B.C."/>
            <person name="Malmstrom R."/>
            <person name="Stieglmeier M."/>
            <person name="Klingl A."/>
            <person name="Woyke T."/>
            <person name="Ryan C.M."/>
            <person name="Banfield J.F."/>
        </authorList>
    </citation>
    <scope>NUCLEOTIDE SEQUENCE [LARGE SCALE GENOMIC DNA]</scope>
</reference>
<gene>
    <name evidence="5" type="ORF">COT27_02540</name>
</gene>
<dbReference type="GO" id="GO:0008170">
    <property type="term" value="F:N-methyltransferase activity"/>
    <property type="evidence" value="ECO:0007669"/>
    <property type="project" value="InterPro"/>
</dbReference>
<dbReference type="Gene3D" id="3.40.50.150">
    <property type="entry name" value="Vaccinia Virus protein VP39"/>
    <property type="match status" value="1"/>
</dbReference>
<dbReference type="InterPro" id="IPR002941">
    <property type="entry name" value="DNA_methylase_N4/N6"/>
</dbReference>
<name>A0A2M6XSE5_9BACT</name>
<keyword evidence="1" id="KW-0489">Methyltransferase</keyword>